<dbReference type="EMBL" id="DUZY01000004">
    <property type="protein sequence ID" value="DAD34393.1"/>
    <property type="molecule type" value="Genomic_DNA"/>
</dbReference>
<protein>
    <submittedName>
        <fullName evidence="2">Uncharacterized protein</fullName>
    </submittedName>
</protein>
<comment type="caution">
    <text evidence="2">The sequence shown here is derived from an EMBL/GenBank/DDBJ whole genome shotgun (WGS) entry which is preliminary data.</text>
</comment>
<reference evidence="2 3" key="1">
    <citation type="journal article" date="2020" name="Mol. Biol. Evol.">
        <title>Distinct Expression and Methylation Patterns for Genes with Different Fates following a Single Whole-Genome Duplication in Flowering Plants.</title>
        <authorList>
            <person name="Shi T."/>
            <person name="Rahmani R.S."/>
            <person name="Gugger P.F."/>
            <person name="Wang M."/>
            <person name="Li H."/>
            <person name="Zhang Y."/>
            <person name="Li Z."/>
            <person name="Wang Q."/>
            <person name="Van de Peer Y."/>
            <person name="Marchal K."/>
            <person name="Chen J."/>
        </authorList>
    </citation>
    <scope>NUCLEOTIDE SEQUENCE [LARGE SCALE GENOMIC DNA]</scope>
    <source>
        <tissue evidence="2">Leaf</tissue>
    </source>
</reference>
<accession>A0A822YQJ8</accession>
<dbReference type="Proteomes" id="UP000607653">
    <property type="component" value="Unassembled WGS sequence"/>
</dbReference>
<dbReference type="AlphaFoldDB" id="A0A822YQJ8"/>
<name>A0A822YQJ8_NELNU</name>
<keyword evidence="3" id="KW-1185">Reference proteome</keyword>
<organism evidence="2 3">
    <name type="scientific">Nelumbo nucifera</name>
    <name type="common">Sacred lotus</name>
    <dbReference type="NCBI Taxonomy" id="4432"/>
    <lineage>
        <taxon>Eukaryota</taxon>
        <taxon>Viridiplantae</taxon>
        <taxon>Streptophyta</taxon>
        <taxon>Embryophyta</taxon>
        <taxon>Tracheophyta</taxon>
        <taxon>Spermatophyta</taxon>
        <taxon>Magnoliopsida</taxon>
        <taxon>Proteales</taxon>
        <taxon>Nelumbonaceae</taxon>
        <taxon>Nelumbo</taxon>
    </lineage>
</organism>
<evidence type="ECO:0000256" key="1">
    <source>
        <dbReference type="SAM" id="MobiDB-lite"/>
    </source>
</evidence>
<gene>
    <name evidence="2" type="ORF">HUJ06_005034</name>
</gene>
<evidence type="ECO:0000313" key="3">
    <source>
        <dbReference type="Proteomes" id="UP000607653"/>
    </source>
</evidence>
<feature type="compositionally biased region" description="Low complexity" evidence="1">
    <location>
        <begin position="33"/>
        <end position="43"/>
    </location>
</feature>
<evidence type="ECO:0000313" key="2">
    <source>
        <dbReference type="EMBL" id="DAD34393.1"/>
    </source>
</evidence>
<sequence>MLTISSRPPSVGESSLEESGFSPVVKPGRESLFESPLLSSPLPDESESYARSSPLDGNCKTITGGGSRTSARRDCCRILPTKKNFTMHISVGNCRGGEVTEL</sequence>
<proteinExistence type="predicted"/>
<feature type="region of interest" description="Disordered" evidence="1">
    <location>
        <begin position="1"/>
        <end position="71"/>
    </location>
</feature>